<evidence type="ECO:0000313" key="1">
    <source>
        <dbReference type="EMBL" id="GAA0237238.1"/>
    </source>
</evidence>
<keyword evidence="2" id="KW-1185">Reference proteome</keyword>
<evidence type="ECO:0008006" key="3">
    <source>
        <dbReference type="Google" id="ProtNLM"/>
    </source>
</evidence>
<protein>
    <recommendedName>
        <fullName evidence="3">Phage tail tape measure protein</fullName>
    </recommendedName>
</protein>
<accession>A0ABN0U3B3</accession>
<comment type="caution">
    <text evidence="1">The sequence shown here is derived from an EMBL/GenBank/DDBJ whole genome shotgun (WGS) entry which is preliminary data.</text>
</comment>
<proteinExistence type="predicted"/>
<evidence type="ECO:0000313" key="2">
    <source>
        <dbReference type="Proteomes" id="UP001500967"/>
    </source>
</evidence>
<name>A0ABN0U3B3_9ACTN</name>
<reference evidence="1 2" key="1">
    <citation type="journal article" date="2019" name="Int. J. Syst. Evol. Microbiol.">
        <title>The Global Catalogue of Microorganisms (GCM) 10K type strain sequencing project: providing services to taxonomists for standard genome sequencing and annotation.</title>
        <authorList>
            <consortium name="The Broad Institute Genomics Platform"/>
            <consortium name="The Broad Institute Genome Sequencing Center for Infectious Disease"/>
            <person name="Wu L."/>
            <person name="Ma J."/>
        </authorList>
    </citation>
    <scope>NUCLEOTIDE SEQUENCE [LARGE SCALE GENOMIC DNA]</scope>
    <source>
        <strain evidence="1 2">JCM 10425</strain>
    </source>
</reference>
<organism evidence="1 2">
    <name type="scientific">Cryptosporangium japonicum</name>
    <dbReference type="NCBI Taxonomy" id="80872"/>
    <lineage>
        <taxon>Bacteria</taxon>
        <taxon>Bacillati</taxon>
        <taxon>Actinomycetota</taxon>
        <taxon>Actinomycetes</taxon>
        <taxon>Cryptosporangiales</taxon>
        <taxon>Cryptosporangiaceae</taxon>
        <taxon>Cryptosporangium</taxon>
    </lineage>
</organism>
<dbReference type="EMBL" id="BAAAGX010000009">
    <property type="protein sequence ID" value="GAA0237238.1"/>
    <property type="molecule type" value="Genomic_DNA"/>
</dbReference>
<gene>
    <name evidence="1" type="ORF">GCM10009539_23140</name>
</gene>
<sequence length="89" mass="9458">MSSQSNLVQLRQRLSGLSDKATRTAQQLLAMKQNFSDVIPAVQGTIGGSARRTDQNMVAALQAAEKKLEEASAALQHAASEGKKFASTL</sequence>
<dbReference type="RefSeq" id="WP_035858684.1">
    <property type="nucleotide sequence ID" value="NZ_BAAAGX010000009.1"/>
</dbReference>
<dbReference type="Proteomes" id="UP001500967">
    <property type="component" value="Unassembled WGS sequence"/>
</dbReference>